<comment type="subcellular location">
    <subcellularLocation>
        <location evidence="1">Cell membrane</location>
        <topology evidence="1">Multi-pass membrane protein</topology>
    </subcellularLocation>
</comment>
<evidence type="ECO:0000256" key="3">
    <source>
        <dbReference type="ARBA" id="ARBA00022692"/>
    </source>
</evidence>
<evidence type="ECO:0000256" key="1">
    <source>
        <dbReference type="ARBA" id="ARBA00004651"/>
    </source>
</evidence>
<dbReference type="InterPro" id="IPR052159">
    <property type="entry name" value="Competence_DNA_uptake"/>
</dbReference>
<evidence type="ECO:0000256" key="5">
    <source>
        <dbReference type="ARBA" id="ARBA00023136"/>
    </source>
</evidence>
<evidence type="ECO:0000256" key="4">
    <source>
        <dbReference type="ARBA" id="ARBA00022989"/>
    </source>
</evidence>
<evidence type="ECO:0000259" key="7">
    <source>
        <dbReference type="Pfam" id="PF03772"/>
    </source>
</evidence>
<keyword evidence="3 6" id="KW-0812">Transmembrane</keyword>
<sequence length="404" mass="45856">MSRNHLRALLFLIFSLIFSLFVNLKDKLPDLSDEGVFYLRVDGIPQAEDSGLKVKVLVEGGDLMDLQGKMAYLTLRGVHNLGKDHLEVDARVKIKDGRIYLSANSEDILDAWDEDGIRKRLISKLEEKVKDPLVRDFTKAYIFGEDADLLPLEVQRSFWESGLLHILVVSGSHIALIFMVFYRFLPYPYGHILSLILSFFYTFYVVRTEPPVLRAFLMFLLYVMAKLSDHRPDYVSILFVSGAIILFVFPEYLQSYSFWLSFFATLFILLSIKEAPIQNKVFMSFWVSIFAFLGTAPLVASFSLTTPMSILLTAPASLILTPYTVYSFLDLFTLFSLPSFPLEILGKLAIESIRVMSNLGFLLNLKASALGSFFCTTASALVLYFTSGWWKLLAFVPLLLIVII</sequence>
<dbReference type="Pfam" id="PF03772">
    <property type="entry name" value="Competence"/>
    <property type="match status" value="1"/>
</dbReference>
<feature type="transmembrane region" description="Helical" evidence="6">
    <location>
        <begin position="234"/>
        <end position="250"/>
    </location>
</feature>
<keyword evidence="2" id="KW-1003">Cell membrane</keyword>
<feature type="transmembrane region" description="Helical" evidence="6">
    <location>
        <begin position="162"/>
        <end position="182"/>
    </location>
</feature>
<reference evidence="8 9" key="1">
    <citation type="submission" date="2016-11" db="EMBL/GenBank/DDBJ databases">
        <authorList>
            <person name="Jaros S."/>
            <person name="Januszkiewicz K."/>
            <person name="Wedrychowicz H."/>
        </authorList>
    </citation>
    <scope>NUCLEOTIDE SEQUENCE [LARGE SCALE GENOMIC DNA]</scope>
    <source>
        <strain evidence="8 9">DSM 19557</strain>
    </source>
</reference>
<evidence type="ECO:0000313" key="9">
    <source>
        <dbReference type="Proteomes" id="UP000189810"/>
    </source>
</evidence>
<organism evidence="8 9">
    <name type="scientific">Thermocrinis minervae</name>
    <dbReference type="NCBI Taxonomy" id="381751"/>
    <lineage>
        <taxon>Bacteria</taxon>
        <taxon>Pseudomonadati</taxon>
        <taxon>Aquificota</taxon>
        <taxon>Aquificia</taxon>
        <taxon>Aquificales</taxon>
        <taxon>Aquificaceae</taxon>
        <taxon>Thermocrinis</taxon>
    </lineage>
</organism>
<dbReference type="NCBIfam" id="TIGR00360">
    <property type="entry name" value="ComEC_N-term"/>
    <property type="match status" value="1"/>
</dbReference>
<dbReference type="Proteomes" id="UP000189810">
    <property type="component" value="Chromosome I"/>
</dbReference>
<evidence type="ECO:0000256" key="6">
    <source>
        <dbReference type="SAM" id="Phobius"/>
    </source>
</evidence>
<dbReference type="STRING" id="381751.SAMN05444391_1484"/>
<dbReference type="AlphaFoldDB" id="A0A1M6TJL1"/>
<dbReference type="InterPro" id="IPR004477">
    <property type="entry name" value="ComEC_N"/>
</dbReference>
<protein>
    <submittedName>
        <fullName evidence="8">Competence protein ComEC</fullName>
    </submittedName>
</protein>
<feature type="transmembrane region" description="Helical" evidence="6">
    <location>
        <begin position="189"/>
        <end position="206"/>
    </location>
</feature>
<feature type="transmembrane region" description="Helical" evidence="6">
    <location>
        <begin position="284"/>
        <end position="305"/>
    </location>
</feature>
<proteinExistence type="predicted"/>
<evidence type="ECO:0000313" key="8">
    <source>
        <dbReference type="EMBL" id="SHK56948.1"/>
    </source>
</evidence>
<keyword evidence="9" id="KW-1185">Reference proteome</keyword>
<accession>A0A1M6TJL1</accession>
<dbReference type="PANTHER" id="PTHR30619:SF7">
    <property type="entry name" value="BETA-LACTAMASE DOMAIN PROTEIN"/>
    <property type="match status" value="1"/>
</dbReference>
<keyword evidence="5 6" id="KW-0472">Membrane</keyword>
<keyword evidence="4 6" id="KW-1133">Transmembrane helix</keyword>
<dbReference type="OrthoDB" id="13619at2"/>
<gene>
    <name evidence="8" type="ORF">SAMN05444391_1484</name>
</gene>
<dbReference type="EMBL" id="LT670846">
    <property type="protein sequence ID" value="SHK56948.1"/>
    <property type="molecule type" value="Genomic_DNA"/>
</dbReference>
<name>A0A1M6TJL1_9AQUI</name>
<evidence type="ECO:0000256" key="2">
    <source>
        <dbReference type="ARBA" id="ARBA00022475"/>
    </source>
</evidence>
<dbReference type="PANTHER" id="PTHR30619">
    <property type="entry name" value="DNA INTERNALIZATION/COMPETENCE PROTEIN COMEC/REC2"/>
    <property type="match status" value="1"/>
</dbReference>
<feature type="domain" description="ComEC/Rec2-related protein" evidence="7">
    <location>
        <begin position="147"/>
        <end position="385"/>
    </location>
</feature>
<feature type="transmembrane region" description="Helical" evidence="6">
    <location>
        <begin position="256"/>
        <end position="272"/>
    </location>
</feature>
<dbReference type="GO" id="GO:0005886">
    <property type="term" value="C:plasma membrane"/>
    <property type="evidence" value="ECO:0007669"/>
    <property type="project" value="UniProtKB-SubCell"/>
</dbReference>